<keyword evidence="9" id="KW-1185">Reference proteome</keyword>
<dbReference type="AlphaFoldDB" id="A0A7E4WA92"/>
<keyword evidence="5" id="KW-0378">Hydrolase</keyword>
<dbReference type="Gene3D" id="3.40.50.1240">
    <property type="entry name" value="Phosphoglycerate mutase-like"/>
    <property type="match status" value="1"/>
</dbReference>
<evidence type="ECO:0000256" key="1">
    <source>
        <dbReference type="ARBA" id="ARBA00000032"/>
    </source>
</evidence>
<name>A0A7E4WA92_PANRE</name>
<accession>A0A7E4WA92</accession>
<dbReference type="CDD" id="cd07061">
    <property type="entry name" value="HP_HAP_like"/>
    <property type="match status" value="1"/>
</dbReference>
<evidence type="ECO:0000256" key="8">
    <source>
        <dbReference type="SAM" id="SignalP"/>
    </source>
</evidence>
<feature type="chain" id="PRO_5028968146" description="acid phosphatase" evidence="8">
    <location>
        <begin position="19"/>
        <end position="416"/>
    </location>
</feature>
<evidence type="ECO:0000256" key="6">
    <source>
        <dbReference type="ARBA" id="ARBA00023157"/>
    </source>
</evidence>
<evidence type="ECO:0000256" key="4">
    <source>
        <dbReference type="ARBA" id="ARBA00022729"/>
    </source>
</evidence>
<keyword evidence="7" id="KW-0325">Glycoprotein</keyword>
<dbReference type="GO" id="GO:0003993">
    <property type="term" value="F:acid phosphatase activity"/>
    <property type="evidence" value="ECO:0007669"/>
    <property type="project" value="UniProtKB-EC"/>
</dbReference>
<dbReference type="PROSITE" id="PS00616">
    <property type="entry name" value="HIS_ACID_PHOSPHAT_1"/>
    <property type="match status" value="1"/>
</dbReference>
<keyword evidence="6" id="KW-1015">Disulfide bond</keyword>
<evidence type="ECO:0000313" key="10">
    <source>
        <dbReference type="WBParaSite" id="Pan_g8270.t1"/>
    </source>
</evidence>
<evidence type="ECO:0000256" key="2">
    <source>
        <dbReference type="ARBA" id="ARBA00005375"/>
    </source>
</evidence>
<keyword evidence="4 8" id="KW-0732">Signal</keyword>
<comment type="similarity">
    <text evidence="2">Belongs to the histidine acid phosphatase family.</text>
</comment>
<dbReference type="SUPFAM" id="SSF53254">
    <property type="entry name" value="Phosphoglycerate mutase-like"/>
    <property type="match status" value="1"/>
</dbReference>
<dbReference type="Pfam" id="PF00328">
    <property type="entry name" value="His_Phos_2"/>
    <property type="match status" value="1"/>
</dbReference>
<dbReference type="InterPro" id="IPR033379">
    <property type="entry name" value="Acid_Pase_AS"/>
</dbReference>
<dbReference type="InterPro" id="IPR050645">
    <property type="entry name" value="Histidine_acid_phosphatase"/>
</dbReference>
<sequence length="416" mass="47115">MKPANFILLASLATVTLATTSKDASSDELLFVQAVWRHGDRSPTRTFKTDPYKEDSWPQGWGQLSALGMAQHVDLGQNLRKRYIDNLKFLSSEYKNHEIYVRSTDVNRTLISAMSNLIGMYPDGDQAQVPHIPEWPRSASGKFWIPIPVHTIEDDVDYTLNPDRNCPYQDDLWSQIEQSPQYKQLQHDEGDFFAYLSNHAGLSVTPANLWVVADAIFIEKTNNLTLPDWVTAAWNKTTTVAEHIVQVNDIAEKWNNGLALFPVNGINTAIELPKIRGGTLLWSIIGHLQQKWVCYQDHTTLGCSFFNRLKYYAYSAHDTTIAALFATLGFSRTNYNEDGYPHYSSAVTVELWKNATTGKPYVKFLYFPLVNDRYHTEIEDITKDITGGPITDIDSLAARSQIYKPVPNAQVLCKNT</sequence>
<evidence type="ECO:0000313" key="9">
    <source>
        <dbReference type="Proteomes" id="UP000492821"/>
    </source>
</evidence>
<evidence type="ECO:0000256" key="5">
    <source>
        <dbReference type="ARBA" id="ARBA00022801"/>
    </source>
</evidence>
<dbReference type="PANTHER" id="PTHR11567:SF211">
    <property type="entry name" value="PROSTATIC ACID PHOSPHATASE"/>
    <property type="match status" value="1"/>
</dbReference>
<reference evidence="10" key="2">
    <citation type="submission" date="2020-10" db="UniProtKB">
        <authorList>
            <consortium name="WormBaseParasite"/>
        </authorList>
    </citation>
    <scope>IDENTIFICATION</scope>
</reference>
<comment type="catalytic activity">
    <reaction evidence="1">
        <text>a phosphate monoester + H2O = an alcohol + phosphate</text>
        <dbReference type="Rhea" id="RHEA:15017"/>
        <dbReference type="ChEBI" id="CHEBI:15377"/>
        <dbReference type="ChEBI" id="CHEBI:30879"/>
        <dbReference type="ChEBI" id="CHEBI:43474"/>
        <dbReference type="ChEBI" id="CHEBI:67140"/>
        <dbReference type="EC" id="3.1.3.2"/>
    </reaction>
</comment>
<protein>
    <recommendedName>
        <fullName evidence="3">acid phosphatase</fullName>
        <ecNumber evidence="3">3.1.3.2</ecNumber>
    </recommendedName>
</protein>
<dbReference type="InterPro" id="IPR000560">
    <property type="entry name" value="His_Pase_clade-2"/>
</dbReference>
<dbReference type="PANTHER" id="PTHR11567">
    <property type="entry name" value="ACID PHOSPHATASE-RELATED"/>
    <property type="match status" value="1"/>
</dbReference>
<feature type="signal peptide" evidence="8">
    <location>
        <begin position="1"/>
        <end position="18"/>
    </location>
</feature>
<evidence type="ECO:0000256" key="3">
    <source>
        <dbReference type="ARBA" id="ARBA00012646"/>
    </source>
</evidence>
<dbReference type="EC" id="3.1.3.2" evidence="3"/>
<reference evidence="9" key="1">
    <citation type="journal article" date="2013" name="Genetics">
        <title>The draft genome and transcriptome of Panagrellus redivivus are shaped by the harsh demands of a free-living lifestyle.</title>
        <authorList>
            <person name="Srinivasan J."/>
            <person name="Dillman A.R."/>
            <person name="Macchietto M.G."/>
            <person name="Heikkinen L."/>
            <person name="Lakso M."/>
            <person name="Fracchia K.M."/>
            <person name="Antoshechkin I."/>
            <person name="Mortazavi A."/>
            <person name="Wong G."/>
            <person name="Sternberg P.W."/>
        </authorList>
    </citation>
    <scope>NUCLEOTIDE SEQUENCE [LARGE SCALE GENOMIC DNA]</scope>
    <source>
        <strain evidence="9">MT8872</strain>
    </source>
</reference>
<organism evidence="9 10">
    <name type="scientific">Panagrellus redivivus</name>
    <name type="common">Microworm</name>
    <dbReference type="NCBI Taxonomy" id="6233"/>
    <lineage>
        <taxon>Eukaryota</taxon>
        <taxon>Metazoa</taxon>
        <taxon>Ecdysozoa</taxon>
        <taxon>Nematoda</taxon>
        <taxon>Chromadorea</taxon>
        <taxon>Rhabditida</taxon>
        <taxon>Tylenchina</taxon>
        <taxon>Panagrolaimomorpha</taxon>
        <taxon>Panagrolaimoidea</taxon>
        <taxon>Panagrolaimidae</taxon>
        <taxon>Panagrellus</taxon>
    </lineage>
</organism>
<dbReference type="WBParaSite" id="Pan_g8270.t1">
    <property type="protein sequence ID" value="Pan_g8270.t1"/>
    <property type="gene ID" value="Pan_g8270"/>
</dbReference>
<evidence type="ECO:0000256" key="7">
    <source>
        <dbReference type="ARBA" id="ARBA00023180"/>
    </source>
</evidence>
<dbReference type="Proteomes" id="UP000492821">
    <property type="component" value="Unassembled WGS sequence"/>
</dbReference>
<proteinExistence type="inferred from homology"/>
<dbReference type="InterPro" id="IPR029033">
    <property type="entry name" value="His_PPase_superfam"/>
</dbReference>